<dbReference type="PROSITE" id="PS50968">
    <property type="entry name" value="BIOTINYL_LIPOYL"/>
    <property type="match status" value="1"/>
</dbReference>
<dbReference type="InterPro" id="IPR011053">
    <property type="entry name" value="Single_hybrid_motif"/>
</dbReference>
<dbReference type="SUPFAM" id="SSF51230">
    <property type="entry name" value="Single hybrid motif"/>
    <property type="match status" value="1"/>
</dbReference>
<evidence type="ECO:0000256" key="8">
    <source>
        <dbReference type="ARBA" id="ARBA00023267"/>
    </source>
</evidence>
<evidence type="ECO:0000256" key="7">
    <source>
        <dbReference type="ARBA" id="ARBA00023160"/>
    </source>
</evidence>
<proteinExistence type="predicted"/>
<dbReference type="EMBL" id="BJYZ01000072">
    <property type="protein sequence ID" value="GEO43298.1"/>
    <property type="molecule type" value="Genomic_DNA"/>
</dbReference>
<evidence type="ECO:0000256" key="5">
    <source>
        <dbReference type="ARBA" id="ARBA00022832"/>
    </source>
</evidence>
<dbReference type="PROSITE" id="PS00188">
    <property type="entry name" value="BIOTIN"/>
    <property type="match status" value="1"/>
</dbReference>
<dbReference type="Gene3D" id="2.40.50.100">
    <property type="match status" value="1"/>
</dbReference>
<accession>A0A512E3K6</accession>
<evidence type="ECO:0000313" key="12">
    <source>
        <dbReference type="EMBL" id="GEO43298.1"/>
    </source>
</evidence>
<evidence type="ECO:0000256" key="6">
    <source>
        <dbReference type="ARBA" id="ARBA00023098"/>
    </source>
</evidence>
<dbReference type="Proteomes" id="UP000321523">
    <property type="component" value="Unassembled WGS sequence"/>
</dbReference>
<comment type="caution">
    <text evidence="12">The sequence shown here is derived from an EMBL/GenBank/DDBJ whole genome shotgun (WGS) entry which is preliminary data.</text>
</comment>
<evidence type="ECO:0000313" key="13">
    <source>
        <dbReference type="Proteomes" id="UP000321523"/>
    </source>
</evidence>
<reference evidence="12 13" key="1">
    <citation type="submission" date="2019-07" db="EMBL/GenBank/DDBJ databases">
        <title>Whole genome shotgun sequence of Skermanella aerolata NBRC 106429.</title>
        <authorList>
            <person name="Hosoyama A."/>
            <person name="Uohara A."/>
            <person name="Ohji S."/>
            <person name="Ichikawa N."/>
        </authorList>
    </citation>
    <scope>NUCLEOTIDE SEQUENCE [LARGE SCALE GENOMIC DNA]</scope>
    <source>
        <strain evidence="12 13">NBRC 106429</strain>
    </source>
</reference>
<dbReference type="InterPro" id="IPR001249">
    <property type="entry name" value="AcCoA_biotinCC"/>
</dbReference>
<dbReference type="GO" id="GO:0009317">
    <property type="term" value="C:acetyl-CoA carboxylase complex"/>
    <property type="evidence" value="ECO:0007669"/>
    <property type="project" value="InterPro"/>
</dbReference>
<dbReference type="GO" id="GO:0003989">
    <property type="term" value="F:acetyl-CoA carboxylase activity"/>
    <property type="evidence" value="ECO:0007669"/>
    <property type="project" value="InterPro"/>
</dbReference>
<keyword evidence="5 9" id="KW-0276">Fatty acid metabolism</keyword>
<evidence type="ECO:0000256" key="3">
    <source>
        <dbReference type="ARBA" id="ARBA00017562"/>
    </source>
</evidence>
<dbReference type="Pfam" id="PF00364">
    <property type="entry name" value="Biotin_lipoyl"/>
    <property type="match status" value="1"/>
</dbReference>
<sequence>MDINHIKSLIDVMAQSDLAEMEVGKDGWTLRLVRRREGPEPPPVSGPKRLPAARPPVERAIRIPQGKPEGSSISAPLAGTVYLSRSPGEPAFVEIGQAIRAGTTVCVIEAMKVFNEVKAERDGTVADVLVAPGDEVDAGQPLIRID</sequence>
<dbReference type="InterPro" id="IPR001882">
    <property type="entry name" value="Biotin_BS"/>
</dbReference>
<dbReference type="PRINTS" id="PR01071">
    <property type="entry name" value="ACOABIOTINCC"/>
</dbReference>
<evidence type="ECO:0000256" key="9">
    <source>
        <dbReference type="RuleBase" id="RU364072"/>
    </source>
</evidence>
<feature type="domain" description="Lipoyl-binding" evidence="11">
    <location>
        <begin position="70"/>
        <end position="146"/>
    </location>
</feature>
<dbReference type="UniPathway" id="UPA00094"/>
<dbReference type="RefSeq" id="WP_044437325.1">
    <property type="nucleotide sequence ID" value="NZ_BJYZ01000072.1"/>
</dbReference>
<dbReference type="PANTHER" id="PTHR45266">
    <property type="entry name" value="OXALOACETATE DECARBOXYLASE ALPHA CHAIN"/>
    <property type="match status" value="1"/>
</dbReference>
<feature type="region of interest" description="Disordered" evidence="10">
    <location>
        <begin position="36"/>
        <end position="55"/>
    </location>
</feature>
<organism evidence="12 13">
    <name type="scientific">Skermanella aerolata</name>
    <dbReference type="NCBI Taxonomy" id="393310"/>
    <lineage>
        <taxon>Bacteria</taxon>
        <taxon>Pseudomonadati</taxon>
        <taxon>Pseudomonadota</taxon>
        <taxon>Alphaproteobacteria</taxon>
        <taxon>Rhodospirillales</taxon>
        <taxon>Azospirillaceae</taxon>
        <taxon>Skermanella</taxon>
    </lineage>
</organism>
<dbReference type="PANTHER" id="PTHR45266:SF3">
    <property type="entry name" value="OXALOACETATE DECARBOXYLASE ALPHA CHAIN"/>
    <property type="match status" value="1"/>
</dbReference>
<evidence type="ECO:0000259" key="11">
    <source>
        <dbReference type="PROSITE" id="PS50968"/>
    </source>
</evidence>
<name>A0A512E3K6_9PROT</name>
<dbReference type="InterPro" id="IPR050709">
    <property type="entry name" value="Biotin_Carboxyl_Carrier/Decarb"/>
</dbReference>
<dbReference type="AlphaFoldDB" id="A0A512E3K6"/>
<dbReference type="CDD" id="cd06850">
    <property type="entry name" value="biotinyl_domain"/>
    <property type="match status" value="1"/>
</dbReference>
<protein>
    <recommendedName>
        <fullName evidence="3 9">Biotin carboxyl carrier protein of acetyl-CoA carboxylase</fullName>
    </recommendedName>
</protein>
<evidence type="ECO:0000256" key="10">
    <source>
        <dbReference type="SAM" id="MobiDB-lite"/>
    </source>
</evidence>
<evidence type="ECO:0000256" key="4">
    <source>
        <dbReference type="ARBA" id="ARBA00022516"/>
    </source>
</evidence>
<keyword evidence="13" id="KW-1185">Reference proteome</keyword>
<keyword evidence="6 9" id="KW-0443">Lipid metabolism</keyword>
<keyword evidence="7 9" id="KW-0275">Fatty acid biosynthesis</keyword>
<comment type="pathway">
    <text evidence="2 9">Lipid metabolism; fatty acid biosynthesis.</text>
</comment>
<dbReference type="InterPro" id="IPR000089">
    <property type="entry name" value="Biotin_lipoyl"/>
</dbReference>
<comment type="function">
    <text evidence="1 9">This protein is a component of the acetyl coenzyme A carboxylase complex; first, biotin carboxylase catalyzes the carboxylation of the carrier protein and then the transcarboxylase transfers the carboxyl group to form malonyl-CoA.</text>
</comment>
<keyword evidence="4 9" id="KW-0444">Lipid biosynthesis</keyword>
<evidence type="ECO:0000256" key="2">
    <source>
        <dbReference type="ARBA" id="ARBA00005194"/>
    </source>
</evidence>
<gene>
    <name evidence="12" type="primary">fabE</name>
    <name evidence="12" type="ORF">SAE02_74460</name>
</gene>
<evidence type="ECO:0000256" key="1">
    <source>
        <dbReference type="ARBA" id="ARBA00003761"/>
    </source>
</evidence>
<dbReference type="GO" id="GO:0006633">
    <property type="term" value="P:fatty acid biosynthetic process"/>
    <property type="evidence" value="ECO:0007669"/>
    <property type="project" value="UniProtKB-UniPathway"/>
</dbReference>
<keyword evidence="8 9" id="KW-0092">Biotin</keyword>
<dbReference type="OrthoDB" id="5297413at2"/>